<protein>
    <submittedName>
        <fullName evidence="4">R3H domain-containing protein</fullName>
    </submittedName>
</protein>
<accession>A0A0M3JKH4</accession>
<dbReference type="PROSITE" id="PS51061">
    <property type="entry name" value="R3H"/>
    <property type="match status" value="1"/>
</dbReference>
<organism evidence="4">
    <name type="scientific">Anisakis simplex</name>
    <name type="common">Herring worm</name>
    <dbReference type="NCBI Taxonomy" id="6269"/>
    <lineage>
        <taxon>Eukaryota</taxon>
        <taxon>Metazoa</taxon>
        <taxon>Ecdysozoa</taxon>
        <taxon>Nematoda</taxon>
        <taxon>Chromadorea</taxon>
        <taxon>Rhabditida</taxon>
        <taxon>Spirurina</taxon>
        <taxon>Ascaridomorpha</taxon>
        <taxon>Ascaridoidea</taxon>
        <taxon>Anisakidae</taxon>
        <taxon>Anisakis</taxon>
        <taxon>Anisakis simplex complex</taxon>
    </lineage>
</organism>
<dbReference type="Proteomes" id="UP000267096">
    <property type="component" value="Unassembled WGS sequence"/>
</dbReference>
<evidence type="ECO:0000259" key="1">
    <source>
        <dbReference type="PROSITE" id="PS51061"/>
    </source>
</evidence>
<dbReference type="InterPro" id="IPR001374">
    <property type="entry name" value="R3H_dom"/>
</dbReference>
<dbReference type="Pfam" id="PF01424">
    <property type="entry name" value="R3H"/>
    <property type="match status" value="1"/>
</dbReference>
<dbReference type="CDD" id="cd02325">
    <property type="entry name" value="R3H"/>
    <property type="match status" value="1"/>
</dbReference>
<reference evidence="2 3" key="2">
    <citation type="submission" date="2018-11" db="EMBL/GenBank/DDBJ databases">
        <authorList>
            <consortium name="Pathogen Informatics"/>
        </authorList>
    </citation>
    <scope>NUCLEOTIDE SEQUENCE [LARGE SCALE GENOMIC DNA]</scope>
</reference>
<gene>
    <name evidence="2" type="ORF">ASIM_LOCUS7909</name>
</gene>
<dbReference type="WBParaSite" id="ASIM_0000814801-mRNA-1">
    <property type="protein sequence ID" value="ASIM_0000814801-mRNA-1"/>
    <property type="gene ID" value="ASIM_0000814801"/>
</dbReference>
<proteinExistence type="predicted"/>
<reference evidence="4" key="1">
    <citation type="submission" date="2017-02" db="UniProtKB">
        <authorList>
            <consortium name="WormBaseParasite"/>
        </authorList>
    </citation>
    <scope>IDENTIFICATION</scope>
</reference>
<evidence type="ECO:0000313" key="2">
    <source>
        <dbReference type="EMBL" id="VDK30336.1"/>
    </source>
</evidence>
<sequence length="87" mass="9903">MNREQRKLTHSLAGRFDLKSHSTGSDGSRRITISRRTFKGNLVSCIGAIETKPLKLNKEQIKSLSQLISKYPIDEVHIENHLRPGYT</sequence>
<dbReference type="OrthoDB" id="5600252at2759"/>
<keyword evidence="3" id="KW-1185">Reference proteome</keyword>
<dbReference type="InterPro" id="IPR036867">
    <property type="entry name" value="R3H_dom_sf"/>
</dbReference>
<dbReference type="SUPFAM" id="SSF82708">
    <property type="entry name" value="R3H domain"/>
    <property type="match status" value="1"/>
</dbReference>
<feature type="domain" description="R3H" evidence="1">
    <location>
        <begin position="1"/>
        <end position="37"/>
    </location>
</feature>
<dbReference type="AlphaFoldDB" id="A0A0M3JKH4"/>
<dbReference type="Gene3D" id="3.30.1370.50">
    <property type="entry name" value="R3H-like domain"/>
    <property type="match status" value="1"/>
</dbReference>
<dbReference type="GO" id="GO:0003676">
    <property type="term" value="F:nucleic acid binding"/>
    <property type="evidence" value="ECO:0007669"/>
    <property type="project" value="UniProtKB-UniRule"/>
</dbReference>
<dbReference type="EMBL" id="UYRR01020139">
    <property type="protein sequence ID" value="VDK30336.1"/>
    <property type="molecule type" value="Genomic_DNA"/>
</dbReference>
<name>A0A0M3JKH4_ANISI</name>
<evidence type="ECO:0000313" key="3">
    <source>
        <dbReference type="Proteomes" id="UP000267096"/>
    </source>
</evidence>
<evidence type="ECO:0000313" key="4">
    <source>
        <dbReference type="WBParaSite" id="ASIM_0000814801-mRNA-1"/>
    </source>
</evidence>